<keyword evidence="3" id="KW-1185">Reference proteome</keyword>
<dbReference type="Proteomes" id="UP001157733">
    <property type="component" value="Chromosome"/>
</dbReference>
<proteinExistence type="predicted"/>
<feature type="transmembrane region" description="Helical" evidence="1">
    <location>
        <begin position="12"/>
        <end position="33"/>
    </location>
</feature>
<keyword evidence="1" id="KW-1133">Transmembrane helix</keyword>
<reference evidence="2 3" key="1">
    <citation type="submission" date="2022-09" db="EMBL/GenBank/DDBJ databases">
        <authorList>
            <person name="Kop L."/>
        </authorList>
    </citation>
    <scope>NUCLEOTIDE SEQUENCE [LARGE SCALE GENOMIC DNA]</scope>
    <source>
        <strain evidence="2 3">347</strain>
    </source>
</reference>
<keyword evidence="1" id="KW-0812">Transmembrane</keyword>
<gene>
    <name evidence="2" type="ORF">NSPWAT_0345</name>
</gene>
<feature type="transmembrane region" description="Helical" evidence="1">
    <location>
        <begin position="89"/>
        <end position="112"/>
    </location>
</feature>
<feature type="transmembrane region" description="Helical" evidence="1">
    <location>
        <begin position="48"/>
        <end position="68"/>
    </location>
</feature>
<organism evidence="2 3">
    <name type="scientific">Nitrospina watsonii</name>
    <dbReference type="NCBI Taxonomy" id="1323948"/>
    <lineage>
        <taxon>Bacteria</taxon>
        <taxon>Pseudomonadati</taxon>
        <taxon>Nitrospinota/Tectimicrobiota group</taxon>
        <taxon>Nitrospinota</taxon>
        <taxon>Nitrospinia</taxon>
        <taxon>Nitrospinales</taxon>
        <taxon>Nitrospinaceae</taxon>
        <taxon>Nitrospina</taxon>
    </lineage>
</organism>
<dbReference type="EMBL" id="OX336137">
    <property type="protein sequence ID" value="CAI2717204.1"/>
    <property type="molecule type" value="Genomic_DNA"/>
</dbReference>
<name>A0ABM9HAP9_9BACT</name>
<evidence type="ECO:0000313" key="3">
    <source>
        <dbReference type="Proteomes" id="UP001157733"/>
    </source>
</evidence>
<accession>A0ABM9HAP9</accession>
<protein>
    <submittedName>
        <fullName evidence="2">Uncharacterized protein</fullName>
    </submittedName>
</protein>
<sequence>MTPAKPTFRQSPVFWIHTALNAVAVVTLLLVVGDQGFDVHHALFDVGAPLGLVALFFLIPLGWVGIGLTKKSIASGVPLPQRYLLISNLFLGAVWMLSCLMVGLYVLIYFSAGT</sequence>
<keyword evidence="1" id="KW-0472">Membrane</keyword>
<evidence type="ECO:0000256" key="1">
    <source>
        <dbReference type="SAM" id="Phobius"/>
    </source>
</evidence>
<evidence type="ECO:0000313" key="2">
    <source>
        <dbReference type="EMBL" id="CAI2717204.1"/>
    </source>
</evidence>